<dbReference type="AlphaFoldDB" id="A0A438IBF8"/>
<proteinExistence type="predicted"/>
<accession>A0A438IBF8</accession>
<organism evidence="2 3">
    <name type="scientific">Vitis vinifera</name>
    <name type="common">Grape</name>
    <dbReference type="NCBI Taxonomy" id="29760"/>
    <lineage>
        <taxon>Eukaryota</taxon>
        <taxon>Viridiplantae</taxon>
        <taxon>Streptophyta</taxon>
        <taxon>Embryophyta</taxon>
        <taxon>Tracheophyta</taxon>
        <taxon>Spermatophyta</taxon>
        <taxon>Magnoliopsida</taxon>
        <taxon>eudicotyledons</taxon>
        <taxon>Gunneridae</taxon>
        <taxon>Pentapetalae</taxon>
        <taxon>rosids</taxon>
        <taxon>Vitales</taxon>
        <taxon>Vitaceae</taxon>
        <taxon>Viteae</taxon>
        <taxon>Vitis</taxon>
    </lineage>
</organism>
<dbReference type="SUPFAM" id="SSF56672">
    <property type="entry name" value="DNA/RNA polymerases"/>
    <property type="match status" value="1"/>
</dbReference>
<protein>
    <submittedName>
        <fullName evidence="2">Retrovirus-related Pol polyprotein from transposon TNT 1-94</fullName>
    </submittedName>
</protein>
<name>A0A438IBF8_VITVI</name>
<comment type="caution">
    <text evidence="2">The sequence shown here is derived from an EMBL/GenBank/DDBJ whole genome shotgun (WGS) entry which is preliminary data.</text>
</comment>
<gene>
    <name evidence="2" type="primary">POLX_3477</name>
    <name evidence="2" type="ORF">CK203_034005</name>
</gene>
<reference evidence="2 3" key="1">
    <citation type="journal article" date="2018" name="PLoS Genet.">
        <title>Population sequencing reveals clonal diversity and ancestral inbreeding in the grapevine cultivar Chardonnay.</title>
        <authorList>
            <person name="Roach M.J."/>
            <person name="Johnson D.L."/>
            <person name="Bohlmann J."/>
            <person name="van Vuuren H.J."/>
            <person name="Jones S.J."/>
            <person name="Pretorius I.S."/>
            <person name="Schmidt S.A."/>
            <person name="Borneman A.R."/>
        </authorList>
    </citation>
    <scope>NUCLEOTIDE SEQUENCE [LARGE SCALE GENOMIC DNA]</scope>
    <source>
        <strain evidence="3">cv. Chardonnay</strain>
        <tissue evidence="2">Leaf</tissue>
    </source>
</reference>
<evidence type="ECO:0000313" key="2">
    <source>
        <dbReference type="EMBL" id="RVW94053.1"/>
    </source>
</evidence>
<evidence type="ECO:0000313" key="3">
    <source>
        <dbReference type="Proteomes" id="UP000288805"/>
    </source>
</evidence>
<dbReference type="Pfam" id="PF07727">
    <property type="entry name" value="RVT_2"/>
    <property type="match status" value="2"/>
</dbReference>
<dbReference type="InterPro" id="IPR013103">
    <property type="entry name" value="RVT_2"/>
</dbReference>
<dbReference type="EMBL" id="QGNW01000125">
    <property type="protein sequence ID" value="RVW94053.1"/>
    <property type="molecule type" value="Genomic_DNA"/>
</dbReference>
<dbReference type="PANTHER" id="PTHR11439:SF467">
    <property type="entry name" value="INTEGRASE CATALYTIC DOMAIN-CONTAINING PROTEIN"/>
    <property type="match status" value="1"/>
</dbReference>
<feature type="domain" description="Reverse transcriptase Ty1/copia-type" evidence="1">
    <location>
        <begin position="159"/>
        <end position="222"/>
    </location>
</feature>
<evidence type="ECO:0000259" key="1">
    <source>
        <dbReference type="Pfam" id="PF07727"/>
    </source>
</evidence>
<dbReference type="CDD" id="cd09272">
    <property type="entry name" value="RNase_HI_RT_Ty1"/>
    <property type="match status" value="1"/>
</dbReference>
<dbReference type="InterPro" id="IPR043502">
    <property type="entry name" value="DNA/RNA_pol_sf"/>
</dbReference>
<feature type="domain" description="Reverse transcriptase Ty1/copia-type" evidence="1">
    <location>
        <begin position="7"/>
        <end position="152"/>
    </location>
</feature>
<dbReference type="PANTHER" id="PTHR11439">
    <property type="entry name" value="GAG-POL-RELATED RETROTRANSPOSON"/>
    <property type="match status" value="1"/>
</dbReference>
<sequence>MNSMANNQVWDLVELPKGAKVIGCKWVFKTKRGSLGNIERYKARLVAKRFTQQEGIDYHDTFSPISKKDLFWIIMALVAHFDMELHQMDVKTAFLNGDLEEEVYMKQPEWFITNGNDHIVCKLKKSIYGLKQAFRQWYLKFHDVISSFGFIENVMDQCEVRRFLLQQFDMKDMGEASYVIGIKIERERSQRILGLSQETYINKVLERFRMKDCSPGIAPIVKVGSLMYAQVNTRPDISYAVGMLGRYQSNRAGGAISWKSAKQTLVATSTTEAKFVSCFEATSHAIWLRSFISGLQVVDLISKPLRIYCDNSTIVFLAKNNKSGSHSKHIDIKYLSIREHVKSNKVAIEHISTGLMIADPLTKGLPPKAYKEQVEHMGLNSIF</sequence>
<dbReference type="Proteomes" id="UP000288805">
    <property type="component" value="Unassembled WGS sequence"/>
</dbReference>